<evidence type="ECO:0000259" key="2">
    <source>
        <dbReference type="Pfam" id="PF13559"/>
    </source>
</evidence>
<name>A0AAE3M0V7_9BACT</name>
<dbReference type="AlphaFoldDB" id="A0AAE3M0V7"/>
<dbReference type="Pfam" id="PF13559">
    <property type="entry name" value="DUF4129"/>
    <property type="match status" value="1"/>
</dbReference>
<organism evidence="3 4">
    <name type="scientific">Plebeiibacterium sediminum</name>
    <dbReference type="NCBI Taxonomy" id="2992112"/>
    <lineage>
        <taxon>Bacteria</taxon>
        <taxon>Pseudomonadati</taxon>
        <taxon>Bacteroidota</taxon>
        <taxon>Bacteroidia</taxon>
        <taxon>Marinilabiliales</taxon>
        <taxon>Marinilabiliaceae</taxon>
        <taxon>Plebeiibacterium</taxon>
    </lineage>
</organism>
<sequence length="240" mass="28729">MLKYCRILLLTLFLVSGYISFGQKEATIDTSEIIYRHPSAEKIEAYKQMSEYQYDRFEAPESLWDKVLKWFFNLFKDIGIEPNVVKYTLIGIGVLILVFIVLKLLGIKPTGLFIFKHDTKVTQLNFKQSDEDIYNQDLDKLLQLSIRNKAYREAVRLQYLICLRHLDQSKKIDWKPWKTNHDYYYEITDKKHNEGFKQLVTNYEYVWYGQFPVDNNLFTEIQNQFETFMSFEKQQLGYGK</sequence>
<feature type="domain" description="Protein-glutamine gamma-glutamyltransferase-like C-terminal" evidence="2">
    <location>
        <begin position="162"/>
        <end position="221"/>
    </location>
</feature>
<dbReference type="EMBL" id="JAPDPJ010000001">
    <property type="protein sequence ID" value="MCW3784973.1"/>
    <property type="molecule type" value="Genomic_DNA"/>
</dbReference>
<protein>
    <submittedName>
        <fullName evidence="3">DUF4129 domain-containing protein</fullName>
    </submittedName>
</protein>
<dbReference type="Proteomes" id="UP001209229">
    <property type="component" value="Unassembled WGS sequence"/>
</dbReference>
<keyword evidence="1" id="KW-0812">Transmembrane</keyword>
<dbReference type="InterPro" id="IPR025403">
    <property type="entry name" value="TgpA-like_C"/>
</dbReference>
<dbReference type="RefSeq" id="WP_301188544.1">
    <property type="nucleotide sequence ID" value="NZ_JAPDPJ010000001.1"/>
</dbReference>
<evidence type="ECO:0000256" key="1">
    <source>
        <dbReference type="SAM" id="Phobius"/>
    </source>
</evidence>
<accession>A0AAE3M0V7</accession>
<comment type="caution">
    <text evidence="3">The sequence shown here is derived from an EMBL/GenBank/DDBJ whole genome shotgun (WGS) entry which is preliminary data.</text>
</comment>
<keyword evidence="1" id="KW-0472">Membrane</keyword>
<evidence type="ECO:0000313" key="3">
    <source>
        <dbReference type="EMBL" id="MCW3784973.1"/>
    </source>
</evidence>
<reference evidence="3" key="1">
    <citation type="submission" date="2022-10" db="EMBL/GenBank/DDBJ databases">
        <authorList>
            <person name="Yu W.X."/>
        </authorList>
    </citation>
    <scope>NUCLEOTIDE SEQUENCE</scope>
    <source>
        <strain evidence="3">AAT</strain>
    </source>
</reference>
<gene>
    <name evidence="3" type="ORF">OM075_00775</name>
</gene>
<proteinExistence type="predicted"/>
<evidence type="ECO:0000313" key="4">
    <source>
        <dbReference type="Proteomes" id="UP001209229"/>
    </source>
</evidence>
<keyword evidence="4" id="KW-1185">Reference proteome</keyword>
<keyword evidence="1" id="KW-1133">Transmembrane helix</keyword>
<feature type="transmembrane region" description="Helical" evidence="1">
    <location>
        <begin position="84"/>
        <end position="106"/>
    </location>
</feature>